<protein>
    <submittedName>
        <fullName evidence="5">Uncharacterized protein</fullName>
    </submittedName>
</protein>
<accession>A0AAP0HQV5</accession>
<keyword evidence="3" id="KW-0808">Transferase</keyword>
<proteinExistence type="inferred from homology"/>
<dbReference type="EMBL" id="JBBNAF010000012">
    <property type="protein sequence ID" value="KAK9093552.1"/>
    <property type="molecule type" value="Genomic_DNA"/>
</dbReference>
<keyword evidence="2" id="KW-0489">Methyltransferase</keyword>
<dbReference type="Proteomes" id="UP001420932">
    <property type="component" value="Unassembled WGS sequence"/>
</dbReference>
<evidence type="ECO:0000256" key="3">
    <source>
        <dbReference type="ARBA" id="ARBA00022679"/>
    </source>
</evidence>
<evidence type="ECO:0000256" key="1">
    <source>
        <dbReference type="ARBA" id="ARBA00010815"/>
    </source>
</evidence>
<reference evidence="5 6" key="1">
    <citation type="submission" date="2024-01" db="EMBL/GenBank/DDBJ databases">
        <title>Genome assemblies of Stephania.</title>
        <authorList>
            <person name="Yang L."/>
        </authorList>
    </citation>
    <scope>NUCLEOTIDE SEQUENCE [LARGE SCALE GENOMIC DNA]</scope>
    <source>
        <strain evidence="5">YNDBR</strain>
        <tissue evidence="5">Leaf</tissue>
    </source>
</reference>
<dbReference type="PANTHER" id="PTHR43832">
    <property type="match status" value="1"/>
</dbReference>
<gene>
    <name evidence="5" type="ORF">Syun_028463</name>
</gene>
<evidence type="ECO:0000256" key="2">
    <source>
        <dbReference type="ARBA" id="ARBA00022603"/>
    </source>
</evidence>
<evidence type="ECO:0000313" key="5">
    <source>
        <dbReference type="EMBL" id="KAK9093552.1"/>
    </source>
</evidence>
<evidence type="ECO:0000313" key="6">
    <source>
        <dbReference type="Proteomes" id="UP001420932"/>
    </source>
</evidence>
<organism evidence="5 6">
    <name type="scientific">Stephania yunnanensis</name>
    <dbReference type="NCBI Taxonomy" id="152371"/>
    <lineage>
        <taxon>Eukaryota</taxon>
        <taxon>Viridiplantae</taxon>
        <taxon>Streptophyta</taxon>
        <taxon>Embryophyta</taxon>
        <taxon>Tracheophyta</taxon>
        <taxon>Spermatophyta</taxon>
        <taxon>Magnoliopsida</taxon>
        <taxon>Ranunculales</taxon>
        <taxon>Menispermaceae</taxon>
        <taxon>Menispermoideae</taxon>
        <taxon>Cissampelideae</taxon>
        <taxon>Stephania</taxon>
    </lineage>
</organism>
<name>A0AAP0HQV5_9MAGN</name>
<keyword evidence="4" id="KW-0949">S-adenosyl-L-methionine</keyword>
<dbReference type="GO" id="GO:0008168">
    <property type="term" value="F:methyltransferase activity"/>
    <property type="evidence" value="ECO:0007669"/>
    <property type="project" value="UniProtKB-KW"/>
</dbReference>
<sequence length="153" mass="17597">MDNECTAVDGGLLKPDVVEGTDDEVPYFVFCAFRIGGTHVWSPLEHTTVLDGRELKKEFDRVMVLGVLENDVSIVNHWVLNGKHISRRNEEWLKRLDDNADAAKAIIKDFLGSEYEAEKWINQWRTSCLHAIELGEFNNGQEWVLAQHLFKKK</sequence>
<evidence type="ECO:0000256" key="4">
    <source>
        <dbReference type="ARBA" id="ARBA00022691"/>
    </source>
</evidence>
<comment type="caution">
    <text evidence="5">The sequence shown here is derived from an EMBL/GenBank/DDBJ whole genome shotgun (WGS) entry which is preliminary data.</text>
</comment>
<dbReference type="GO" id="GO:0032259">
    <property type="term" value="P:methylation"/>
    <property type="evidence" value="ECO:0007669"/>
    <property type="project" value="UniProtKB-KW"/>
</dbReference>
<comment type="similarity">
    <text evidence="1">Belongs to the CFA/CMAS family.</text>
</comment>
<dbReference type="PANTHER" id="PTHR43832:SF1">
    <property type="entry name" value="S-ADENOSYL-L-METHIONINE-DEPENDENT METHYLTRANSFERASES SUPERFAMILY PROTEIN"/>
    <property type="match status" value="1"/>
</dbReference>
<dbReference type="AlphaFoldDB" id="A0AAP0HQV5"/>
<keyword evidence="6" id="KW-1185">Reference proteome</keyword>